<evidence type="ECO:0000313" key="2">
    <source>
        <dbReference type="Proteomes" id="UP001501231"/>
    </source>
</evidence>
<accession>A0ABN3JX27</accession>
<reference evidence="1 2" key="1">
    <citation type="journal article" date="2019" name="Int. J. Syst. Evol. Microbiol.">
        <title>The Global Catalogue of Microorganisms (GCM) 10K type strain sequencing project: providing services to taxonomists for standard genome sequencing and annotation.</title>
        <authorList>
            <consortium name="The Broad Institute Genomics Platform"/>
            <consortium name="The Broad Institute Genome Sequencing Center for Infectious Disease"/>
            <person name="Wu L."/>
            <person name="Ma J."/>
        </authorList>
    </citation>
    <scope>NUCLEOTIDE SEQUENCE [LARGE SCALE GENOMIC DNA]</scope>
    <source>
        <strain evidence="1 2">JCM 3325</strain>
    </source>
</reference>
<comment type="caution">
    <text evidence="1">The sequence shown here is derived from an EMBL/GenBank/DDBJ whole genome shotgun (WGS) entry which is preliminary data.</text>
</comment>
<protein>
    <submittedName>
        <fullName evidence="1">Uncharacterized protein</fullName>
    </submittedName>
</protein>
<dbReference type="Proteomes" id="UP001501231">
    <property type="component" value="Unassembled WGS sequence"/>
</dbReference>
<sequence length="213" mass="23700">MGDAESEAAAHPHRIRRLVVQQEERDLMAQMEDVVKFFNSFLDIYCAGTVAVYSESDAVLDERRAASMEFVHAVPGVIMSPLFGRGRDLPADELAEFAEDMDVTRRSLFLVAEYRHPSWGALYGGYIGDDSSATAGSYGGLLYATEIDRELKIIAIYREDFDKVSPPVRWRHSQGAEIGDPGKPVAVRPLEAPTGRAAHRQDWESLRALAKSR</sequence>
<keyword evidence="2" id="KW-1185">Reference proteome</keyword>
<dbReference type="EMBL" id="BAAARW010000026">
    <property type="protein sequence ID" value="GAA2442923.1"/>
    <property type="molecule type" value="Genomic_DNA"/>
</dbReference>
<name>A0ABN3JX27_9ACTN</name>
<dbReference type="RefSeq" id="WP_344594723.1">
    <property type="nucleotide sequence ID" value="NZ_BAAARW010000026.1"/>
</dbReference>
<gene>
    <name evidence="1" type="ORF">GCM10010191_69140</name>
</gene>
<organism evidence="1 2">
    <name type="scientific">Actinomadura vinacea</name>
    <dbReference type="NCBI Taxonomy" id="115336"/>
    <lineage>
        <taxon>Bacteria</taxon>
        <taxon>Bacillati</taxon>
        <taxon>Actinomycetota</taxon>
        <taxon>Actinomycetes</taxon>
        <taxon>Streptosporangiales</taxon>
        <taxon>Thermomonosporaceae</taxon>
        <taxon>Actinomadura</taxon>
    </lineage>
</organism>
<proteinExistence type="predicted"/>
<evidence type="ECO:0000313" key="1">
    <source>
        <dbReference type="EMBL" id="GAA2442923.1"/>
    </source>
</evidence>